<keyword evidence="4" id="KW-1185">Reference proteome</keyword>
<protein>
    <recommendedName>
        <fullName evidence="2">JmjC domain-containing protein</fullName>
    </recommendedName>
</protein>
<dbReference type="PROSITE" id="PS51184">
    <property type="entry name" value="JMJC"/>
    <property type="match status" value="1"/>
</dbReference>
<dbReference type="Pfam" id="PF13621">
    <property type="entry name" value="Cupin_8"/>
    <property type="match status" value="1"/>
</dbReference>
<accession>A0AA40C0A2</accession>
<comment type="caution">
    <text evidence="3">The sequence shown here is derived from an EMBL/GenBank/DDBJ whole genome shotgun (WGS) entry which is preliminary data.</text>
</comment>
<dbReference type="PANTHER" id="PTHR12461:SF101">
    <property type="entry name" value="TRNA WYBUTOSINE-SYNTHESIZING PROTEIN 4"/>
    <property type="match status" value="1"/>
</dbReference>
<dbReference type="InterPro" id="IPR003347">
    <property type="entry name" value="JmjC_dom"/>
</dbReference>
<proteinExistence type="predicted"/>
<dbReference type="Proteomes" id="UP001175000">
    <property type="component" value="Unassembled WGS sequence"/>
</dbReference>
<dbReference type="PANTHER" id="PTHR12461">
    <property type="entry name" value="HYPOXIA-INDUCIBLE FACTOR 1 ALPHA INHIBITOR-RELATED"/>
    <property type="match status" value="1"/>
</dbReference>
<name>A0AA40C0A2_9PEZI</name>
<evidence type="ECO:0000313" key="4">
    <source>
        <dbReference type="Proteomes" id="UP001175000"/>
    </source>
</evidence>
<dbReference type="SUPFAM" id="SSF51197">
    <property type="entry name" value="Clavaminate synthase-like"/>
    <property type="match status" value="1"/>
</dbReference>
<dbReference type="EMBL" id="JAULSU010000004">
    <property type="protein sequence ID" value="KAK0620302.1"/>
    <property type="molecule type" value="Genomic_DNA"/>
</dbReference>
<sequence length="501" mass="55953">MACSNEKLQALCLSAAAQIKSECAAILQQDKGSSKGTEISGLEGCGEPLIQLLGRQASQLISFHQDDSFSTSVKIPLLLRRLDDILSESYSRFYAYLFKDLPVRWRQLYTDASILKFALSYLFPDARSAALEASKETALDDMVKTLDLALILAGAPGEQRGRLWVDTALSLLEESCSVAESTQDSIPPAKRPKLSPPNRYGKTVSRWHTSPSFSTHEPFTPPINHPVRRIAPLSLSGFQSYMDSFPRGPSPVIITSLADTWPCFNSNPWSKPSYLLSRTFSGRRLVPIELGRSYVDTNWTQRLLPFRTFLHTYIDPPSFSLPKTKSQPTAYLAQHQLFTQLPSLRNDILTPDYCYTAPPGHPTNPELDQPELDAPQLNAWFGPAGTITPLHTDPYHNLLVQVVGRKYVRLYSPHETERLRPRGKEGGVEMGNTSLFDVGVVEGWDSPPGGGEEVGDGVKEFKEVPYVECILEEGDTLYIPIGWWHYVRGLGVSFSVSFWWN</sequence>
<gene>
    <name evidence="3" type="ORF">B0T14DRAFT_521024</name>
</gene>
<evidence type="ECO:0000313" key="3">
    <source>
        <dbReference type="EMBL" id="KAK0620302.1"/>
    </source>
</evidence>
<organism evidence="3 4">
    <name type="scientific">Immersiella caudata</name>
    <dbReference type="NCBI Taxonomy" id="314043"/>
    <lineage>
        <taxon>Eukaryota</taxon>
        <taxon>Fungi</taxon>
        <taxon>Dikarya</taxon>
        <taxon>Ascomycota</taxon>
        <taxon>Pezizomycotina</taxon>
        <taxon>Sordariomycetes</taxon>
        <taxon>Sordariomycetidae</taxon>
        <taxon>Sordariales</taxon>
        <taxon>Lasiosphaeriaceae</taxon>
        <taxon>Immersiella</taxon>
    </lineage>
</organism>
<feature type="region of interest" description="Disordered" evidence="1">
    <location>
        <begin position="182"/>
        <end position="201"/>
    </location>
</feature>
<dbReference type="InterPro" id="IPR041667">
    <property type="entry name" value="Cupin_8"/>
</dbReference>
<evidence type="ECO:0000256" key="1">
    <source>
        <dbReference type="SAM" id="MobiDB-lite"/>
    </source>
</evidence>
<dbReference type="SMART" id="SM00558">
    <property type="entry name" value="JmjC"/>
    <property type="match status" value="1"/>
</dbReference>
<reference evidence="3" key="1">
    <citation type="submission" date="2023-06" db="EMBL/GenBank/DDBJ databases">
        <title>Genome-scale phylogeny and comparative genomics of the fungal order Sordariales.</title>
        <authorList>
            <consortium name="Lawrence Berkeley National Laboratory"/>
            <person name="Hensen N."/>
            <person name="Bonometti L."/>
            <person name="Westerberg I."/>
            <person name="Brannstrom I.O."/>
            <person name="Guillou S."/>
            <person name="Cros-Aarteil S."/>
            <person name="Calhoun S."/>
            <person name="Haridas S."/>
            <person name="Kuo A."/>
            <person name="Mondo S."/>
            <person name="Pangilinan J."/>
            <person name="Riley R."/>
            <person name="Labutti K."/>
            <person name="Andreopoulos B."/>
            <person name="Lipzen A."/>
            <person name="Chen C."/>
            <person name="Yanf M."/>
            <person name="Daum C."/>
            <person name="Ng V."/>
            <person name="Clum A."/>
            <person name="Steindorff A."/>
            <person name="Ohm R."/>
            <person name="Martin F."/>
            <person name="Silar P."/>
            <person name="Natvig D."/>
            <person name="Lalanne C."/>
            <person name="Gautier V."/>
            <person name="Ament-Velasquez S.L."/>
            <person name="Kruys A."/>
            <person name="Hutchinson M.I."/>
            <person name="Powell A.J."/>
            <person name="Barry K."/>
            <person name="Miller A.N."/>
            <person name="Grigoriev I.V."/>
            <person name="Debuchy R."/>
            <person name="Gladieux P."/>
            <person name="Thoren M.H."/>
            <person name="Johannesson H."/>
        </authorList>
    </citation>
    <scope>NUCLEOTIDE SEQUENCE</scope>
    <source>
        <strain evidence="3">CBS 606.72</strain>
    </source>
</reference>
<dbReference type="Gene3D" id="2.60.120.650">
    <property type="entry name" value="Cupin"/>
    <property type="match status" value="1"/>
</dbReference>
<evidence type="ECO:0000259" key="2">
    <source>
        <dbReference type="PROSITE" id="PS51184"/>
    </source>
</evidence>
<dbReference type="AlphaFoldDB" id="A0AA40C0A2"/>
<dbReference type="FunFam" id="2.60.120.650:FF:000046">
    <property type="entry name" value="JmjC domain-containing protein D"/>
    <property type="match status" value="1"/>
</dbReference>
<feature type="domain" description="JmjC" evidence="2">
    <location>
        <begin position="330"/>
        <end position="501"/>
    </location>
</feature>